<sequence length="287" mass="30823">MPVDLPALTIADAAAWSNWLVRSAATSKGVWLTLAKKGNTLPTSLTYAQALDEALCHGWIDGQARGGDERTYSQRFTPRTAKSLWKAASGEIGVPSTAAANIDALVDMFEGRCTVDESDPTNPDLDVYQLQSPIMVGNSSYMSQRRLDHLTDGRGSGSSTSKVYGLTMSCLRYLGIEAETTAVPLFVAWQDDQIDPAEVLGTVLADSMLPGHGYNVKPPGTRGNRTPNPEAGREDAKEHVFCRKTFLRSNVELSLAEVAGEELAPALDDAAGRFARPDAPSRTPAEP</sequence>
<dbReference type="EMBL" id="RYZI01000944">
    <property type="protein sequence ID" value="RWA03103.1"/>
    <property type="molecule type" value="Genomic_DNA"/>
</dbReference>
<proteinExistence type="predicted"/>
<comment type="caution">
    <text evidence="2">The sequence shown here is derived from an EMBL/GenBank/DDBJ whole genome shotgun (WGS) entry which is preliminary data.</text>
</comment>
<feature type="region of interest" description="Disordered" evidence="1">
    <location>
        <begin position="211"/>
        <end position="235"/>
    </location>
</feature>
<evidence type="ECO:0000256" key="1">
    <source>
        <dbReference type="SAM" id="MobiDB-lite"/>
    </source>
</evidence>
<organism evidence="2 3">
    <name type="scientific">Xylaria grammica</name>
    <dbReference type="NCBI Taxonomy" id="363999"/>
    <lineage>
        <taxon>Eukaryota</taxon>
        <taxon>Fungi</taxon>
        <taxon>Dikarya</taxon>
        <taxon>Ascomycota</taxon>
        <taxon>Pezizomycotina</taxon>
        <taxon>Sordariomycetes</taxon>
        <taxon>Xylariomycetidae</taxon>
        <taxon>Xylariales</taxon>
        <taxon>Xylariaceae</taxon>
        <taxon>Xylaria</taxon>
    </lineage>
</organism>
<dbReference type="AlphaFoldDB" id="A0A439CLR6"/>
<accession>A0A439CLR6</accession>
<dbReference type="Proteomes" id="UP000286045">
    <property type="component" value="Unassembled WGS sequence"/>
</dbReference>
<name>A0A439CLR6_9PEZI</name>
<protein>
    <submittedName>
        <fullName evidence="2">Uncharacterized protein</fullName>
    </submittedName>
</protein>
<gene>
    <name evidence="2" type="ORF">EKO27_g12003</name>
</gene>
<evidence type="ECO:0000313" key="3">
    <source>
        <dbReference type="Proteomes" id="UP000286045"/>
    </source>
</evidence>
<reference evidence="2 3" key="1">
    <citation type="submission" date="2018-12" db="EMBL/GenBank/DDBJ databases">
        <title>Draft genome sequence of Xylaria grammica IHI A82.</title>
        <authorList>
            <person name="Buettner E."/>
            <person name="Kellner H."/>
        </authorList>
    </citation>
    <scope>NUCLEOTIDE SEQUENCE [LARGE SCALE GENOMIC DNA]</scope>
    <source>
        <strain evidence="2 3">IHI A82</strain>
    </source>
</reference>
<keyword evidence="3" id="KW-1185">Reference proteome</keyword>
<evidence type="ECO:0000313" key="2">
    <source>
        <dbReference type="EMBL" id="RWA03103.1"/>
    </source>
</evidence>